<evidence type="ECO:0000313" key="9">
    <source>
        <dbReference type="EMBL" id="KAJ5194078.1"/>
    </source>
</evidence>
<dbReference type="InterPro" id="IPR000092">
    <property type="entry name" value="Polyprenyl_synt"/>
</dbReference>
<dbReference type="AlphaFoldDB" id="A0A9W9M9S2"/>
<gene>
    <name evidence="9" type="ORF">N7472_006544</name>
</gene>
<dbReference type="GO" id="GO:0043386">
    <property type="term" value="P:mycotoxin biosynthetic process"/>
    <property type="evidence" value="ECO:0007669"/>
    <property type="project" value="UniProtKB-ARBA"/>
</dbReference>
<evidence type="ECO:0000256" key="8">
    <source>
        <dbReference type="ARBA" id="ARBA00038372"/>
    </source>
</evidence>
<dbReference type="GO" id="GO:0046165">
    <property type="term" value="P:alcohol biosynthetic process"/>
    <property type="evidence" value="ECO:0007669"/>
    <property type="project" value="UniProtKB-ARBA"/>
</dbReference>
<evidence type="ECO:0000256" key="1">
    <source>
        <dbReference type="ARBA" id="ARBA00004721"/>
    </source>
</evidence>
<name>A0A9W9M9S2_9EURO</name>
<accession>A0A9W9M9S2</accession>
<protein>
    <submittedName>
        <fullName evidence="9">Terpenoid synthase</fullName>
    </submittedName>
</protein>
<dbReference type="SUPFAM" id="SSF48576">
    <property type="entry name" value="Terpenoid synthases"/>
    <property type="match status" value="2"/>
</dbReference>
<comment type="similarity">
    <text evidence="7">In the C-terminal section; belongs to the FPP/GGPP synthase family.</text>
</comment>
<sequence length="699" mass="79485">MDSSATELDVTWTNSKSVDLTIERPPDCFTSRAVRINKYDDVMNLYTTNATSDWTAAMCDDADRKVGHAFSPVGNVSSFIYPECSPNKAHILAYFTQLSFIHDDVLSSKDAKEENKHLSHALDPKDNHPGTSERGKAMKKFLSQKVLELIDMDTDEGQEFVKLLKVWADDEIGLKNPQTIECVDEYIRFRQLDGGVKAYWHWLAFSHEDSFTQADWDSVEDLLKSANRVFIWTNDYFSWPRERLYGQGRIANVIEFYMRTEGLSEDEAKQRTKEEILQGEHRFHDMCVERFAREPNLPRRVKKLLQVAEVAIGGYNYWASTCPRLNSWKEQVPTAETAFHGPKNDEVFNPTGKAELVNPVKINQTSNKTQENTKIQHLPSVSHFTCTSALDDSALLAPARYVESLSSKNVLPKLVEAFNVWMQVPPKPLAVIKHVLDDLHNSSLILDDIQDNSPLRRGKTATHLIFGSAQSINSATYMFVKAAQTVDALGTPQMMTALLQGLETIFIGQSWDISWRQSFHCPTESEYLSVADKKTGALLTMMVQLMQANAETLPFSYRLLPLARLFGRWYQVRDDYMNLQGADYSKQKGFCEDLDEGKLSYPILKCCQKSEAIKGIILGIFRQTQMTNTKMMRESKLHILDLMSSVMALEDTFDYLQQLQQEIERDIREIEALTGESNSELLLLVKVLGAIPKPGRKGH</sequence>
<comment type="similarity">
    <text evidence="8">In the N-terminal section; belongs to the terpene synthase family.</text>
</comment>
<keyword evidence="4" id="KW-0460">Magnesium</keyword>
<evidence type="ECO:0000256" key="5">
    <source>
        <dbReference type="ARBA" id="ARBA00023239"/>
    </source>
</evidence>
<dbReference type="EMBL" id="JAPQKP010000004">
    <property type="protein sequence ID" value="KAJ5194078.1"/>
    <property type="molecule type" value="Genomic_DNA"/>
</dbReference>
<proteinExistence type="inferred from homology"/>
<evidence type="ECO:0000256" key="7">
    <source>
        <dbReference type="ARBA" id="ARBA00038363"/>
    </source>
</evidence>
<keyword evidence="6" id="KW-0511">Multifunctional enzyme</keyword>
<dbReference type="GO" id="GO:0004659">
    <property type="term" value="F:prenyltransferase activity"/>
    <property type="evidence" value="ECO:0007669"/>
    <property type="project" value="InterPro"/>
</dbReference>
<dbReference type="Pfam" id="PF19086">
    <property type="entry name" value="Terpene_syn_C_2"/>
    <property type="match status" value="1"/>
</dbReference>
<dbReference type="Proteomes" id="UP001150879">
    <property type="component" value="Unassembled WGS sequence"/>
</dbReference>
<dbReference type="Gene3D" id="1.10.600.10">
    <property type="entry name" value="Farnesyl Diphosphate Synthase"/>
    <property type="match status" value="2"/>
</dbReference>
<dbReference type="InterPro" id="IPR033749">
    <property type="entry name" value="Polyprenyl_synt_CS"/>
</dbReference>
<dbReference type="PANTHER" id="PTHR12001">
    <property type="entry name" value="GERANYLGERANYL PYROPHOSPHATE SYNTHASE"/>
    <property type="match status" value="1"/>
</dbReference>
<evidence type="ECO:0000256" key="4">
    <source>
        <dbReference type="ARBA" id="ARBA00022842"/>
    </source>
</evidence>
<dbReference type="SFLD" id="SFLDS00005">
    <property type="entry name" value="Isoprenoid_Synthase_Type_I"/>
    <property type="match status" value="1"/>
</dbReference>
<keyword evidence="5" id="KW-0456">Lyase</keyword>
<reference evidence="9" key="1">
    <citation type="submission" date="2022-11" db="EMBL/GenBank/DDBJ databases">
        <authorList>
            <person name="Petersen C."/>
        </authorList>
    </citation>
    <scope>NUCLEOTIDE SEQUENCE</scope>
    <source>
        <strain evidence="9">IBT 16849</strain>
    </source>
</reference>
<dbReference type="GO" id="GO:0008299">
    <property type="term" value="P:isoprenoid biosynthetic process"/>
    <property type="evidence" value="ECO:0007669"/>
    <property type="project" value="InterPro"/>
</dbReference>
<dbReference type="PANTHER" id="PTHR12001:SF72">
    <property type="entry name" value="THIJ_PFPI FAMILY PROTEIN (AFU_ORTHOLOGUE AFUA_3G01210)-RELATED"/>
    <property type="match status" value="1"/>
</dbReference>
<keyword evidence="3" id="KW-0479">Metal-binding</keyword>
<dbReference type="PROSITE" id="PS00723">
    <property type="entry name" value="POLYPRENYL_SYNTHASE_1"/>
    <property type="match status" value="1"/>
</dbReference>
<evidence type="ECO:0000256" key="3">
    <source>
        <dbReference type="ARBA" id="ARBA00022723"/>
    </source>
</evidence>
<keyword evidence="10" id="KW-1185">Reference proteome</keyword>
<keyword evidence="2" id="KW-0808">Transferase</keyword>
<evidence type="ECO:0000313" key="10">
    <source>
        <dbReference type="Proteomes" id="UP001150879"/>
    </source>
</evidence>
<comment type="pathway">
    <text evidence="1">Secondary metabolite biosynthesis; terpenoid biosynthesis.</text>
</comment>
<organism evidence="9 10">
    <name type="scientific">Penicillium cf. griseofulvum</name>
    <dbReference type="NCBI Taxonomy" id="2972120"/>
    <lineage>
        <taxon>Eukaryota</taxon>
        <taxon>Fungi</taxon>
        <taxon>Dikarya</taxon>
        <taxon>Ascomycota</taxon>
        <taxon>Pezizomycotina</taxon>
        <taxon>Eurotiomycetes</taxon>
        <taxon>Eurotiomycetidae</taxon>
        <taxon>Eurotiales</taxon>
        <taxon>Aspergillaceae</taxon>
        <taxon>Penicillium</taxon>
    </lineage>
</organism>
<dbReference type="Pfam" id="PF00348">
    <property type="entry name" value="polyprenyl_synt"/>
    <property type="match status" value="1"/>
</dbReference>
<dbReference type="OrthoDB" id="6921389at2759"/>
<dbReference type="GO" id="GO:0016829">
    <property type="term" value="F:lyase activity"/>
    <property type="evidence" value="ECO:0007669"/>
    <property type="project" value="UniProtKB-KW"/>
</dbReference>
<reference evidence="9" key="2">
    <citation type="journal article" date="2023" name="IMA Fungus">
        <title>Comparative genomic study of the Penicillium genus elucidates a diverse pangenome and 15 lateral gene transfer events.</title>
        <authorList>
            <person name="Petersen C."/>
            <person name="Sorensen T."/>
            <person name="Nielsen M.R."/>
            <person name="Sondergaard T.E."/>
            <person name="Sorensen J.L."/>
            <person name="Fitzpatrick D.A."/>
            <person name="Frisvad J.C."/>
            <person name="Nielsen K.L."/>
        </authorList>
    </citation>
    <scope>NUCLEOTIDE SEQUENCE</scope>
    <source>
        <strain evidence="9">IBT 16849</strain>
    </source>
</reference>
<dbReference type="GO" id="GO:0046872">
    <property type="term" value="F:metal ion binding"/>
    <property type="evidence" value="ECO:0007669"/>
    <property type="project" value="UniProtKB-KW"/>
</dbReference>
<evidence type="ECO:0000256" key="2">
    <source>
        <dbReference type="ARBA" id="ARBA00022679"/>
    </source>
</evidence>
<comment type="caution">
    <text evidence="9">The sequence shown here is derived from an EMBL/GenBank/DDBJ whole genome shotgun (WGS) entry which is preliminary data.</text>
</comment>
<evidence type="ECO:0000256" key="6">
    <source>
        <dbReference type="ARBA" id="ARBA00023268"/>
    </source>
</evidence>
<dbReference type="PROSITE" id="PS00444">
    <property type="entry name" value="POLYPRENYL_SYNTHASE_2"/>
    <property type="match status" value="1"/>
</dbReference>
<dbReference type="InterPro" id="IPR008949">
    <property type="entry name" value="Isoprenoid_synthase_dom_sf"/>
</dbReference>